<evidence type="ECO:0000256" key="1">
    <source>
        <dbReference type="ARBA" id="ARBA00001933"/>
    </source>
</evidence>
<dbReference type="CDD" id="cd00609">
    <property type="entry name" value="AAT_like"/>
    <property type="match status" value="1"/>
</dbReference>
<gene>
    <name evidence="11" type="primary">hisC</name>
    <name evidence="13" type="ORF">SAMN04488503_0781</name>
</gene>
<dbReference type="RefSeq" id="WP_235641481.1">
    <property type="nucleotide sequence ID" value="NZ_FZOC01000001.1"/>
</dbReference>
<keyword evidence="5 11" id="KW-0032">Aminotransferase</keyword>
<dbReference type="Gene3D" id="3.90.1150.10">
    <property type="entry name" value="Aspartate Aminotransferase, domain 1"/>
    <property type="match status" value="1"/>
</dbReference>
<evidence type="ECO:0000256" key="11">
    <source>
        <dbReference type="HAMAP-Rule" id="MF_01023"/>
    </source>
</evidence>
<dbReference type="Pfam" id="PF00155">
    <property type="entry name" value="Aminotran_1_2"/>
    <property type="match status" value="1"/>
</dbReference>
<dbReference type="InterPro" id="IPR015421">
    <property type="entry name" value="PyrdxlP-dep_Trfase_major"/>
</dbReference>
<keyword evidence="14" id="KW-1185">Reference proteome</keyword>
<evidence type="ECO:0000259" key="12">
    <source>
        <dbReference type="Pfam" id="PF00155"/>
    </source>
</evidence>
<dbReference type="InterPro" id="IPR015424">
    <property type="entry name" value="PyrdxlP-dep_Trfase"/>
</dbReference>
<evidence type="ECO:0000256" key="6">
    <source>
        <dbReference type="ARBA" id="ARBA00022605"/>
    </source>
</evidence>
<evidence type="ECO:0000256" key="10">
    <source>
        <dbReference type="ARBA" id="ARBA00047481"/>
    </source>
</evidence>
<comment type="pathway">
    <text evidence="2 11">Amino-acid biosynthesis; L-histidine biosynthesis; L-histidine from 5-phospho-alpha-D-ribose 1-diphosphate: step 7/9.</text>
</comment>
<name>A0A238Y9Z8_9BACT</name>
<dbReference type="Gene3D" id="3.40.640.10">
    <property type="entry name" value="Type I PLP-dependent aspartate aminotransferase-like (Major domain)"/>
    <property type="match status" value="1"/>
</dbReference>
<feature type="domain" description="Aminotransferase class I/classII large" evidence="12">
    <location>
        <begin position="33"/>
        <end position="360"/>
    </location>
</feature>
<dbReference type="PROSITE" id="PS00599">
    <property type="entry name" value="AA_TRANSFER_CLASS_2"/>
    <property type="match status" value="1"/>
</dbReference>
<keyword evidence="6 11" id="KW-0028">Amino-acid biosynthesis</keyword>
<evidence type="ECO:0000256" key="4">
    <source>
        <dbReference type="ARBA" id="ARBA00011738"/>
    </source>
</evidence>
<evidence type="ECO:0000256" key="8">
    <source>
        <dbReference type="ARBA" id="ARBA00022898"/>
    </source>
</evidence>
<evidence type="ECO:0000256" key="3">
    <source>
        <dbReference type="ARBA" id="ARBA00007970"/>
    </source>
</evidence>
<dbReference type="EMBL" id="FZOC01000001">
    <property type="protein sequence ID" value="SNR67443.1"/>
    <property type="molecule type" value="Genomic_DNA"/>
</dbReference>
<dbReference type="InterPro" id="IPR005861">
    <property type="entry name" value="HisP_aminotrans"/>
</dbReference>
<comment type="subunit">
    <text evidence="4 11">Homodimer.</text>
</comment>
<dbReference type="HAMAP" id="MF_01023">
    <property type="entry name" value="HisC_aminotrans_2"/>
    <property type="match status" value="1"/>
</dbReference>
<dbReference type="InterPro" id="IPR001917">
    <property type="entry name" value="Aminotrans_II_pyridoxalP_BS"/>
</dbReference>
<comment type="cofactor">
    <cofactor evidence="1 11">
        <name>pyridoxal 5'-phosphate</name>
        <dbReference type="ChEBI" id="CHEBI:597326"/>
    </cofactor>
</comment>
<organism evidence="13 14">
    <name type="scientific">Humidesulfovibrio mexicanus</name>
    <dbReference type="NCBI Taxonomy" id="147047"/>
    <lineage>
        <taxon>Bacteria</taxon>
        <taxon>Pseudomonadati</taxon>
        <taxon>Thermodesulfobacteriota</taxon>
        <taxon>Desulfovibrionia</taxon>
        <taxon>Desulfovibrionales</taxon>
        <taxon>Desulfovibrionaceae</taxon>
        <taxon>Humidesulfovibrio</taxon>
    </lineage>
</organism>
<accession>A0A238Y9Z8</accession>
<evidence type="ECO:0000256" key="2">
    <source>
        <dbReference type="ARBA" id="ARBA00005011"/>
    </source>
</evidence>
<dbReference type="UniPathway" id="UPA00031">
    <property type="reaction ID" value="UER00012"/>
</dbReference>
<dbReference type="PANTHER" id="PTHR43643">
    <property type="entry name" value="HISTIDINOL-PHOSPHATE AMINOTRANSFERASE 2"/>
    <property type="match status" value="1"/>
</dbReference>
<keyword evidence="7 11" id="KW-0808">Transferase</keyword>
<dbReference type="InterPro" id="IPR004839">
    <property type="entry name" value="Aminotransferase_I/II_large"/>
</dbReference>
<protein>
    <recommendedName>
        <fullName evidence="11">Histidinol-phosphate aminotransferase</fullName>
        <ecNumber evidence="11">2.6.1.9</ecNumber>
    </recommendedName>
    <alternativeName>
        <fullName evidence="11">Imidazole acetol-phosphate transaminase</fullName>
    </alternativeName>
</protein>
<evidence type="ECO:0000256" key="7">
    <source>
        <dbReference type="ARBA" id="ARBA00022679"/>
    </source>
</evidence>
<dbReference type="EC" id="2.6.1.9" evidence="11"/>
<comment type="similarity">
    <text evidence="3 11">Belongs to the class-II pyridoxal-phosphate-dependent aminotransferase family. Histidinol-phosphate aminotransferase subfamily.</text>
</comment>
<comment type="catalytic activity">
    <reaction evidence="10 11">
        <text>L-histidinol phosphate + 2-oxoglutarate = 3-(imidazol-4-yl)-2-oxopropyl phosphate + L-glutamate</text>
        <dbReference type="Rhea" id="RHEA:23744"/>
        <dbReference type="ChEBI" id="CHEBI:16810"/>
        <dbReference type="ChEBI" id="CHEBI:29985"/>
        <dbReference type="ChEBI" id="CHEBI:57766"/>
        <dbReference type="ChEBI" id="CHEBI:57980"/>
        <dbReference type="EC" id="2.6.1.9"/>
    </reaction>
</comment>
<dbReference type="InterPro" id="IPR015422">
    <property type="entry name" value="PyrdxlP-dep_Trfase_small"/>
</dbReference>
<evidence type="ECO:0000313" key="13">
    <source>
        <dbReference type="EMBL" id="SNR67443.1"/>
    </source>
</evidence>
<dbReference type="GO" id="GO:0000105">
    <property type="term" value="P:L-histidine biosynthetic process"/>
    <property type="evidence" value="ECO:0007669"/>
    <property type="project" value="UniProtKB-UniRule"/>
</dbReference>
<proteinExistence type="inferred from homology"/>
<dbReference type="GO" id="GO:0004400">
    <property type="term" value="F:histidinol-phosphate transaminase activity"/>
    <property type="evidence" value="ECO:0007669"/>
    <property type="project" value="UniProtKB-UniRule"/>
</dbReference>
<dbReference type="SUPFAM" id="SSF53383">
    <property type="entry name" value="PLP-dependent transferases"/>
    <property type="match status" value="1"/>
</dbReference>
<evidence type="ECO:0000256" key="5">
    <source>
        <dbReference type="ARBA" id="ARBA00022576"/>
    </source>
</evidence>
<dbReference type="PANTHER" id="PTHR43643:SF6">
    <property type="entry name" value="HISTIDINOL-PHOSPHATE AMINOTRANSFERASE"/>
    <property type="match status" value="1"/>
</dbReference>
<evidence type="ECO:0000256" key="9">
    <source>
        <dbReference type="ARBA" id="ARBA00023102"/>
    </source>
</evidence>
<dbReference type="Proteomes" id="UP000198324">
    <property type="component" value="Unassembled WGS sequence"/>
</dbReference>
<reference evidence="13 14" key="1">
    <citation type="submission" date="2017-06" db="EMBL/GenBank/DDBJ databases">
        <authorList>
            <person name="Kim H.J."/>
            <person name="Triplett B.A."/>
        </authorList>
    </citation>
    <scope>NUCLEOTIDE SEQUENCE [LARGE SCALE GENOMIC DNA]</scope>
    <source>
        <strain evidence="13 14">DSM 13116</strain>
    </source>
</reference>
<sequence>MSSQRVRPEILDFKPYVPGLSEEEIKERYGLKQVVKLASNENPLGASPLAREAVARAAGRMFRYPQNHSPRLAAAIAKAMGIAEAHIVAGNGSDEVIDLLFRVLAQPGKDNVVCYEHCFSMYGLTARLCGVEYREVPRGEDYRLPLESLAEAVDANTKMVFVTSPDNPTGLAAKAEELQVLSGVLPEGALLVVDEAYMDFSWPPEEYSMLAFVPELKNVAVLRTFSKAYGLAGLRLGYGALPLWLAEHVRRARPPFTVNLLAEEAALAVLEDDAFYSETLSVVFKGRELFLKRLPELGCQAWPSQANFVMFRPPYPADQVCEELLKRGVIVRHLKSFGLPENIRVSVGAQAENEAFLKALEEILHG</sequence>
<keyword evidence="9 11" id="KW-0368">Histidine biosynthesis</keyword>
<keyword evidence="8 11" id="KW-0663">Pyridoxal phosphate</keyword>
<dbReference type="NCBIfam" id="TIGR01141">
    <property type="entry name" value="hisC"/>
    <property type="match status" value="1"/>
</dbReference>
<dbReference type="AlphaFoldDB" id="A0A238Y9Z8"/>
<dbReference type="InterPro" id="IPR050106">
    <property type="entry name" value="HistidinolP_aminotransfase"/>
</dbReference>
<evidence type="ECO:0000313" key="14">
    <source>
        <dbReference type="Proteomes" id="UP000198324"/>
    </source>
</evidence>
<dbReference type="GO" id="GO:0030170">
    <property type="term" value="F:pyridoxal phosphate binding"/>
    <property type="evidence" value="ECO:0007669"/>
    <property type="project" value="InterPro"/>
</dbReference>
<feature type="modified residue" description="N6-(pyridoxal phosphate)lysine" evidence="11">
    <location>
        <position position="227"/>
    </location>
</feature>